<proteinExistence type="predicted"/>
<reference evidence="1" key="1">
    <citation type="submission" date="2021-02" db="EMBL/GenBank/DDBJ databases">
        <authorList>
            <person name="Nowell W R."/>
        </authorList>
    </citation>
    <scope>NUCLEOTIDE SEQUENCE</scope>
</reference>
<dbReference type="SUPFAM" id="SSF56399">
    <property type="entry name" value="ADP-ribosylation"/>
    <property type="match status" value="1"/>
</dbReference>
<name>A0A815IRB2_9BILA</name>
<dbReference type="OrthoDB" id="10004020at2759"/>
<dbReference type="EMBL" id="CAJNOW010003029">
    <property type="protein sequence ID" value="CAF1369412.1"/>
    <property type="molecule type" value="Genomic_DNA"/>
</dbReference>
<evidence type="ECO:0000313" key="1">
    <source>
        <dbReference type="EMBL" id="CAF1369412.1"/>
    </source>
</evidence>
<dbReference type="Gene3D" id="3.90.176.10">
    <property type="entry name" value="Toxin ADP-ribosyltransferase, Chain A, domain 1"/>
    <property type="match status" value="1"/>
</dbReference>
<dbReference type="Proteomes" id="UP000663834">
    <property type="component" value="Unassembled WGS sequence"/>
</dbReference>
<accession>A0A815IRB2</accession>
<gene>
    <name evidence="1" type="ORF">KQP761_LOCUS8142</name>
</gene>
<organism evidence="1 2">
    <name type="scientific">Rotaria magnacalcarata</name>
    <dbReference type="NCBI Taxonomy" id="392030"/>
    <lineage>
        <taxon>Eukaryota</taxon>
        <taxon>Metazoa</taxon>
        <taxon>Spiralia</taxon>
        <taxon>Gnathifera</taxon>
        <taxon>Rotifera</taxon>
        <taxon>Eurotatoria</taxon>
        <taxon>Bdelloidea</taxon>
        <taxon>Philodinida</taxon>
        <taxon>Philodinidae</taxon>
        <taxon>Rotaria</taxon>
    </lineage>
</organism>
<evidence type="ECO:0000313" key="2">
    <source>
        <dbReference type="Proteomes" id="UP000663834"/>
    </source>
</evidence>
<evidence type="ECO:0008006" key="3">
    <source>
        <dbReference type="Google" id="ProtNLM"/>
    </source>
</evidence>
<dbReference type="AlphaFoldDB" id="A0A815IRB2"/>
<sequence length="476" mass="55348">MTASSDPQQEISLFMMAESEAMRLMSRCSHMDVFKKVQEAKCDFGNKQKKLQQAMYLHSVGKIPDFENLPSSTRYDSEVVEQYLEKVILYQNSVQLMEKREEFAVIEDDFGPTLEKMMKEGKEPSLQNLVDACRKYDNEAAIRMHATKSNITHRYFIERGISEDNARAYAFALAFYTGAYSWEMSMEANVVARRSLKQDELNSEEAKVDSNAAMIMYYLIKGLSHIAFYWGVVVRYVELTDKDLQDYKHGEIVTWLQFSSSDKGGQNLQWFQERNTILTISSLTGRSIRYFSNCDQEEDEVLFLPHSSFLVCHVVYDEKHRKNQIYLRQIELGLCQYVVLWVDDNIFDEKWENKKHMEQASTLGTRTNVHFIPKSNTESALAFLRSEFGQRLKYSNTFRIVTDMKRTNESDSSTAGARLIYKVRRLGFTQSCLIFTGHEESAYKKLEQLFGNRKLDGIKVTQDQHDLEDFVIFNSS</sequence>
<protein>
    <recommendedName>
        <fullName evidence="3">NAD(P)(+)--arginine ADP-ribosyltransferase</fullName>
    </recommendedName>
</protein>
<comment type="caution">
    <text evidence="1">The sequence shown here is derived from an EMBL/GenBank/DDBJ whole genome shotgun (WGS) entry which is preliminary data.</text>
</comment>